<dbReference type="PANTHER" id="PTHR30293">
    <property type="entry name" value="TRANSCRIPTIONAL REGULATORY PROTEIN NAC-RELATED"/>
    <property type="match status" value="1"/>
</dbReference>
<evidence type="ECO:0000256" key="2">
    <source>
        <dbReference type="ARBA" id="ARBA00023015"/>
    </source>
</evidence>
<evidence type="ECO:0000259" key="6">
    <source>
        <dbReference type="PROSITE" id="PS50931"/>
    </source>
</evidence>
<keyword evidence="5" id="KW-0804">Transcription</keyword>
<name>A0A1E7WLY0_9BURK</name>
<keyword evidence="2" id="KW-0805">Transcription regulation</keyword>
<dbReference type="GO" id="GO:0003677">
    <property type="term" value="F:DNA binding"/>
    <property type="evidence" value="ECO:0007669"/>
    <property type="project" value="UniProtKB-KW"/>
</dbReference>
<evidence type="ECO:0000256" key="5">
    <source>
        <dbReference type="ARBA" id="ARBA00023163"/>
    </source>
</evidence>
<keyword evidence="3" id="KW-0238">DNA-binding</keyword>
<dbReference type="InterPro" id="IPR036388">
    <property type="entry name" value="WH-like_DNA-bd_sf"/>
</dbReference>
<reference evidence="8" key="1">
    <citation type="journal article" date="2016" name="Front. Microbiol.">
        <title>Molecular Keys to the Janthinobacterium and Duganella spp. Interaction with the Plant Pathogen Fusarium graminearum.</title>
        <authorList>
            <person name="Haack F.S."/>
            <person name="Poehlein A."/>
            <person name="Kroger C."/>
            <person name="Voigt C.A."/>
            <person name="Piepenbring M."/>
            <person name="Bode H.B."/>
            <person name="Daniel R."/>
            <person name="Schafer W."/>
            <person name="Streit W.R."/>
        </authorList>
    </citation>
    <scope>NUCLEOTIDE SEQUENCE [LARGE SCALE GENOMIC DNA]</scope>
    <source>
        <strain evidence="8">T54</strain>
    </source>
</reference>
<evidence type="ECO:0000313" key="8">
    <source>
        <dbReference type="Proteomes" id="UP000175989"/>
    </source>
</evidence>
<comment type="caution">
    <text evidence="7">The sequence shown here is derived from an EMBL/GenBank/DDBJ whole genome shotgun (WGS) entry which is preliminary data.</text>
</comment>
<dbReference type="Pfam" id="PF00126">
    <property type="entry name" value="HTH_1"/>
    <property type="match status" value="1"/>
</dbReference>
<proteinExistence type="inferred from homology"/>
<protein>
    <submittedName>
        <fullName evidence="7">Transcriptional activator protein NhaR</fullName>
    </submittedName>
</protein>
<dbReference type="Pfam" id="PF03466">
    <property type="entry name" value="LysR_substrate"/>
    <property type="match status" value="1"/>
</dbReference>
<dbReference type="NCBIfam" id="NF008284">
    <property type="entry name" value="PRK11062.1"/>
    <property type="match status" value="1"/>
</dbReference>
<dbReference type="EMBL" id="LROM01000085">
    <property type="protein sequence ID" value="OFA00022.1"/>
    <property type="molecule type" value="Genomic_DNA"/>
</dbReference>
<comment type="similarity">
    <text evidence="1">Belongs to the LysR transcriptional regulatory family.</text>
</comment>
<dbReference type="InterPro" id="IPR000847">
    <property type="entry name" value="LysR_HTH_N"/>
</dbReference>
<dbReference type="InterPro" id="IPR036390">
    <property type="entry name" value="WH_DNA-bd_sf"/>
</dbReference>
<organism evidence="7 8">
    <name type="scientific">Duganella phyllosphaerae</name>
    <dbReference type="NCBI Taxonomy" id="762836"/>
    <lineage>
        <taxon>Bacteria</taxon>
        <taxon>Pseudomonadati</taxon>
        <taxon>Pseudomonadota</taxon>
        <taxon>Betaproteobacteria</taxon>
        <taxon>Burkholderiales</taxon>
        <taxon>Oxalobacteraceae</taxon>
        <taxon>Telluria group</taxon>
        <taxon>Duganella</taxon>
    </lineage>
</organism>
<dbReference type="InterPro" id="IPR005119">
    <property type="entry name" value="LysR_subst-bd"/>
</dbReference>
<dbReference type="GO" id="GO:0003700">
    <property type="term" value="F:DNA-binding transcription factor activity"/>
    <property type="evidence" value="ECO:0007669"/>
    <property type="project" value="InterPro"/>
</dbReference>
<evidence type="ECO:0000256" key="1">
    <source>
        <dbReference type="ARBA" id="ARBA00009437"/>
    </source>
</evidence>
<evidence type="ECO:0000256" key="4">
    <source>
        <dbReference type="ARBA" id="ARBA00023159"/>
    </source>
</evidence>
<dbReference type="Gene3D" id="1.10.10.10">
    <property type="entry name" value="Winged helix-like DNA-binding domain superfamily/Winged helix DNA-binding domain"/>
    <property type="match status" value="1"/>
</dbReference>
<dbReference type="OrthoDB" id="464481at2"/>
<dbReference type="PATRIC" id="fig|762836.4.peg.2564"/>
<dbReference type="PANTHER" id="PTHR30293:SF2">
    <property type="entry name" value="TRANSCRIPTIONAL ACTIVATOR PROTEIN NHAR"/>
    <property type="match status" value="1"/>
</dbReference>
<accession>A0A1E7WLY0</accession>
<dbReference type="Proteomes" id="UP000175989">
    <property type="component" value="Unassembled WGS sequence"/>
</dbReference>
<dbReference type="GO" id="GO:2000142">
    <property type="term" value="P:regulation of DNA-templated transcription initiation"/>
    <property type="evidence" value="ECO:0007669"/>
    <property type="project" value="TreeGrafter"/>
</dbReference>
<evidence type="ECO:0000256" key="3">
    <source>
        <dbReference type="ARBA" id="ARBA00023125"/>
    </source>
</evidence>
<dbReference type="SUPFAM" id="SSF46785">
    <property type="entry name" value="Winged helix' DNA-binding domain"/>
    <property type="match status" value="1"/>
</dbReference>
<keyword evidence="8" id="KW-1185">Reference proteome</keyword>
<dbReference type="PROSITE" id="PS50931">
    <property type="entry name" value="HTH_LYSR"/>
    <property type="match status" value="1"/>
</dbReference>
<dbReference type="SUPFAM" id="SSF53850">
    <property type="entry name" value="Periplasmic binding protein-like II"/>
    <property type="match status" value="1"/>
</dbReference>
<feature type="domain" description="HTH lysR-type" evidence="6">
    <location>
        <begin position="7"/>
        <end position="64"/>
    </location>
</feature>
<evidence type="ECO:0000313" key="7">
    <source>
        <dbReference type="EMBL" id="OFA00022.1"/>
    </source>
</evidence>
<sequence>MATVSALNYKHLRYFWMVARSGSIAKAAEQLHLTPQSISGQLTEFADTLGVELFRRVGRRLELTETGNRVLRHAEDIFSAGDALLDVVRDQSTTTVGSFRVGVSDSVSKAVACRLVAPALSLAEPTRLICREGRLAALLADMAIHRLDMIIADRPMPSHLSVRGYNHLLGESELGVFGAPSLAATLVGDFPACLNNMPLLLPGEDFAVRAKLMQWLHTHVPRLHVVGEFDDSAMIKAFGESGAGLFFAPVAIAETLTDAHNGQSGMVLVGTIPALREQVYAITTERRLSHPATQAISQAARQTLTA</sequence>
<dbReference type="RefSeq" id="WP_070248487.1">
    <property type="nucleotide sequence ID" value="NZ_LROM01000085.1"/>
</dbReference>
<gene>
    <name evidence="7" type="primary">nhaR_2</name>
    <name evidence="7" type="ORF">DUPY_24870</name>
</gene>
<dbReference type="AlphaFoldDB" id="A0A1E7WLY0"/>
<dbReference type="Gene3D" id="3.40.190.290">
    <property type="match status" value="1"/>
</dbReference>
<keyword evidence="4" id="KW-0010">Activator</keyword>